<evidence type="ECO:0000256" key="1">
    <source>
        <dbReference type="SAM" id="SignalP"/>
    </source>
</evidence>
<reference evidence="2 3" key="1">
    <citation type="submission" date="2019-10" db="EMBL/GenBank/DDBJ databases">
        <title>Draft Genome Sequence of Cytophagaceae sp. SJW1-29.</title>
        <authorList>
            <person name="Choi A."/>
        </authorList>
    </citation>
    <scope>NUCLEOTIDE SEQUENCE [LARGE SCALE GENOMIC DNA]</scope>
    <source>
        <strain evidence="2 3">SJW1-29</strain>
    </source>
</reference>
<dbReference type="GO" id="GO:0004806">
    <property type="term" value="F:triacylglycerol lipase activity"/>
    <property type="evidence" value="ECO:0007669"/>
    <property type="project" value="InterPro"/>
</dbReference>
<keyword evidence="3" id="KW-1185">Reference proteome</keyword>
<gene>
    <name evidence="2" type="ORF">GBK04_09440</name>
</gene>
<dbReference type="RefSeq" id="WP_152758953.1">
    <property type="nucleotide sequence ID" value="NZ_WHLY01000002.1"/>
</dbReference>
<dbReference type="PANTHER" id="PTHR34853:SF1">
    <property type="entry name" value="LIPASE 5"/>
    <property type="match status" value="1"/>
</dbReference>
<dbReference type="Gene3D" id="3.40.50.1820">
    <property type="entry name" value="alpha/beta hydrolase"/>
    <property type="match status" value="1"/>
</dbReference>
<dbReference type="Pfam" id="PF03583">
    <property type="entry name" value="LIP"/>
    <property type="match status" value="1"/>
</dbReference>
<dbReference type="Proteomes" id="UP000479293">
    <property type="component" value="Unassembled WGS sequence"/>
</dbReference>
<dbReference type="GO" id="GO:0016042">
    <property type="term" value="P:lipid catabolic process"/>
    <property type="evidence" value="ECO:0007669"/>
    <property type="project" value="InterPro"/>
</dbReference>
<sequence length="401" mass="44407">MKQRYNFQTLRKAWVLVAFTTLFLSSCNNSNDDPDIPKDDYLVESSVITELSKEQIVQQSAAISPLVAGFVRNGVKVYRLTYKTKNTDGSDITASGALILPITTQNVAMVSVQHGTISSDDQAPSNFKANSEGSTIGSLFGAMGYIIAYPDYIGYGASKDLPHPYEHRASLASASLDMLRAAKEFLKKQTDVKWDERLYLAGYSEGGFATLSLQKKIEEEASSEFNLRASSCGAGAYDKTAFMKYLINNETHGIAGFNSSYLWVTLTYDRIYGLNRPKSVYFKEPYAAQIEKLGKDDPINVSFNTIFTESFIKGINDGTDTAFLNAVADNNVYDWKPRTPTQLYHGTADRLVFFFNSKNAYDAMTKRGATNVTLIPVQNGDHDTSLSTYLLGTLTFFTSTQ</sequence>
<feature type="chain" id="PRO_5029006425" evidence="1">
    <location>
        <begin position="31"/>
        <end position="401"/>
    </location>
</feature>
<organism evidence="2 3">
    <name type="scientific">Salmonirosea aquatica</name>
    <dbReference type="NCBI Taxonomy" id="2654236"/>
    <lineage>
        <taxon>Bacteria</taxon>
        <taxon>Pseudomonadati</taxon>
        <taxon>Bacteroidota</taxon>
        <taxon>Cytophagia</taxon>
        <taxon>Cytophagales</taxon>
        <taxon>Spirosomataceae</taxon>
        <taxon>Salmonirosea</taxon>
    </lineage>
</organism>
<comment type="caution">
    <text evidence="2">The sequence shown here is derived from an EMBL/GenBank/DDBJ whole genome shotgun (WGS) entry which is preliminary data.</text>
</comment>
<dbReference type="PROSITE" id="PS51257">
    <property type="entry name" value="PROKAR_LIPOPROTEIN"/>
    <property type="match status" value="1"/>
</dbReference>
<evidence type="ECO:0000313" key="2">
    <source>
        <dbReference type="EMBL" id="MPR33584.1"/>
    </source>
</evidence>
<dbReference type="InterPro" id="IPR029058">
    <property type="entry name" value="AB_hydrolase_fold"/>
</dbReference>
<accession>A0A7C9F8J0</accession>
<proteinExistence type="predicted"/>
<dbReference type="AlphaFoldDB" id="A0A7C9F8J0"/>
<dbReference type="PIRSF" id="PIRSF029171">
    <property type="entry name" value="Esterase_LipA"/>
    <property type="match status" value="1"/>
</dbReference>
<keyword evidence="1" id="KW-0732">Signal</keyword>
<dbReference type="EMBL" id="WHLY01000002">
    <property type="protein sequence ID" value="MPR33584.1"/>
    <property type="molecule type" value="Genomic_DNA"/>
</dbReference>
<dbReference type="PANTHER" id="PTHR34853">
    <property type="match status" value="1"/>
</dbReference>
<dbReference type="SUPFAM" id="SSF53474">
    <property type="entry name" value="alpha/beta-Hydrolases"/>
    <property type="match status" value="1"/>
</dbReference>
<dbReference type="InterPro" id="IPR005152">
    <property type="entry name" value="Lipase_secreted"/>
</dbReference>
<protein>
    <submittedName>
        <fullName evidence="2">Phospholipase</fullName>
    </submittedName>
</protein>
<evidence type="ECO:0000313" key="3">
    <source>
        <dbReference type="Proteomes" id="UP000479293"/>
    </source>
</evidence>
<dbReference type="Gene3D" id="1.10.260.160">
    <property type="match status" value="1"/>
</dbReference>
<feature type="signal peptide" evidence="1">
    <location>
        <begin position="1"/>
        <end position="30"/>
    </location>
</feature>
<name>A0A7C9F8J0_9BACT</name>